<evidence type="ECO:0000313" key="2">
    <source>
        <dbReference type="Proteomes" id="UP000610456"/>
    </source>
</evidence>
<accession>A0A918SMC7</accession>
<dbReference type="Gene3D" id="1.10.10.10">
    <property type="entry name" value="Winged helix-like DNA-binding domain superfamily/Winged helix DNA-binding domain"/>
    <property type="match status" value="1"/>
</dbReference>
<dbReference type="InterPro" id="IPR010921">
    <property type="entry name" value="Trp_repressor/repl_initiator"/>
</dbReference>
<dbReference type="GO" id="GO:0006313">
    <property type="term" value="P:DNA transposition"/>
    <property type="evidence" value="ECO:0007669"/>
    <property type="project" value="InterPro"/>
</dbReference>
<keyword evidence="2" id="KW-1185">Reference proteome</keyword>
<dbReference type="GO" id="GO:0043565">
    <property type="term" value="F:sequence-specific DNA binding"/>
    <property type="evidence" value="ECO:0007669"/>
    <property type="project" value="InterPro"/>
</dbReference>
<dbReference type="SUPFAM" id="SSF48295">
    <property type="entry name" value="TrpR-like"/>
    <property type="match status" value="1"/>
</dbReference>
<dbReference type="GO" id="GO:0004803">
    <property type="term" value="F:transposase activity"/>
    <property type="evidence" value="ECO:0007669"/>
    <property type="project" value="InterPro"/>
</dbReference>
<organism evidence="1 2">
    <name type="scientific">Salinimicrobium marinum</name>
    <dbReference type="NCBI Taxonomy" id="680283"/>
    <lineage>
        <taxon>Bacteria</taxon>
        <taxon>Pseudomonadati</taxon>
        <taxon>Bacteroidota</taxon>
        <taxon>Flavobacteriia</taxon>
        <taxon>Flavobacteriales</taxon>
        <taxon>Flavobacteriaceae</taxon>
        <taxon>Salinimicrobium</taxon>
    </lineage>
</organism>
<dbReference type="PANTHER" id="PTHR33215:SF11">
    <property type="entry name" value="BLR1542 PROTEIN"/>
    <property type="match status" value="1"/>
</dbReference>
<dbReference type="Proteomes" id="UP000610456">
    <property type="component" value="Unassembled WGS sequence"/>
</dbReference>
<dbReference type="InterPro" id="IPR036388">
    <property type="entry name" value="WH-like_DNA-bd_sf"/>
</dbReference>
<comment type="caution">
    <text evidence="1">The sequence shown here is derived from an EMBL/GenBank/DDBJ whole genome shotgun (WGS) entry which is preliminary data.</text>
</comment>
<dbReference type="PANTHER" id="PTHR33215">
    <property type="entry name" value="PROTEIN DISTAL ANTENNA"/>
    <property type="match status" value="1"/>
</dbReference>
<gene>
    <name evidence="1" type="ORF">GCM10007103_35630</name>
</gene>
<dbReference type="Pfam" id="PF01527">
    <property type="entry name" value="HTH_Tnp_1"/>
    <property type="match status" value="1"/>
</dbReference>
<sequence>MNMKKSRRKFTAAFKAQVAVEALKERETLAELAKRFEIHPNQIGQWKREFLKNSSKAFEGKKEAESEADEKELFAKIGKLEMENDFLKKSLWKTGL</sequence>
<name>A0A918SMC7_9FLAO</name>
<dbReference type="AlphaFoldDB" id="A0A918SMC7"/>
<dbReference type="EMBL" id="BMXB01000048">
    <property type="protein sequence ID" value="GHA52338.1"/>
    <property type="molecule type" value="Genomic_DNA"/>
</dbReference>
<protein>
    <submittedName>
        <fullName evidence="1">Transposase</fullName>
    </submittedName>
</protein>
<proteinExistence type="predicted"/>
<reference evidence="1" key="1">
    <citation type="journal article" date="2014" name="Int. J. Syst. Evol. Microbiol.">
        <title>Complete genome sequence of Corynebacterium casei LMG S-19264T (=DSM 44701T), isolated from a smear-ripened cheese.</title>
        <authorList>
            <consortium name="US DOE Joint Genome Institute (JGI-PGF)"/>
            <person name="Walter F."/>
            <person name="Albersmeier A."/>
            <person name="Kalinowski J."/>
            <person name="Ruckert C."/>
        </authorList>
    </citation>
    <scope>NUCLEOTIDE SEQUENCE</scope>
    <source>
        <strain evidence="1">KCTC 12719</strain>
    </source>
</reference>
<dbReference type="InterPro" id="IPR051839">
    <property type="entry name" value="RD_transcriptional_regulator"/>
</dbReference>
<evidence type="ECO:0000313" key="1">
    <source>
        <dbReference type="EMBL" id="GHA52338.1"/>
    </source>
</evidence>
<reference evidence="1" key="2">
    <citation type="submission" date="2020-09" db="EMBL/GenBank/DDBJ databases">
        <authorList>
            <person name="Sun Q."/>
            <person name="Kim S."/>
        </authorList>
    </citation>
    <scope>NUCLEOTIDE SEQUENCE</scope>
    <source>
        <strain evidence="1">KCTC 12719</strain>
    </source>
</reference>
<dbReference type="InterPro" id="IPR002514">
    <property type="entry name" value="Transposase_8"/>
</dbReference>